<dbReference type="PROSITE" id="PS00061">
    <property type="entry name" value="ADH_SHORT"/>
    <property type="match status" value="1"/>
</dbReference>
<dbReference type="Gene3D" id="3.40.50.720">
    <property type="entry name" value="NAD(P)-binding Rossmann-like Domain"/>
    <property type="match status" value="1"/>
</dbReference>
<dbReference type="GO" id="GO:0016616">
    <property type="term" value="F:oxidoreductase activity, acting on the CH-OH group of donors, NAD or NADP as acceptor"/>
    <property type="evidence" value="ECO:0007669"/>
    <property type="project" value="UniProtKB-ARBA"/>
</dbReference>
<evidence type="ECO:0000313" key="4">
    <source>
        <dbReference type="EMBL" id="MXP74437.1"/>
    </source>
</evidence>
<evidence type="ECO:0000313" key="5">
    <source>
        <dbReference type="Proteomes" id="UP000460412"/>
    </source>
</evidence>
<comment type="similarity">
    <text evidence="1">Belongs to the short-chain dehydrogenases/reductases (SDR) family.</text>
</comment>
<dbReference type="InterPro" id="IPR057326">
    <property type="entry name" value="KR_dom"/>
</dbReference>
<dbReference type="GO" id="GO:0008206">
    <property type="term" value="P:bile acid metabolic process"/>
    <property type="evidence" value="ECO:0007669"/>
    <property type="project" value="UniProtKB-ARBA"/>
</dbReference>
<proteinExistence type="inferred from homology"/>
<accession>A0A7X3MDR8</accession>
<name>A0A7X3MDR8_9FIRM</name>
<sequence length="255" mass="27263">MFENEFKGKVVLVTGGTTGIGYATVKSFLAAGAKVYFLGKEGEDVSKQLEELKSINPDYEFKHKAITLTDYKAAQELYAEIEEMWGQLDVLVNNAGVDSSVPIHKMKQSQWDYVMDTNIKGTFNMTKYAIKMLKKTKGCIVNTASVAGIYGAGCGCPYPVSKAGVIAFTQSMAWEQAYAGIRVNAVAPGVIDTQLLATVPPFAKKNLAAGIPLRKIGDPQVIADAILFLSSSAASYITGVTLPVDGGYRPANVAG</sequence>
<dbReference type="SMART" id="SM00822">
    <property type="entry name" value="PKS_KR"/>
    <property type="match status" value="1"/>
</dbReference>
<protein>
    <submittedName>
        <fullName evidence="4">SDR family oxidoreductase</fullName>
    </submittedName>
</protein>
<reference evidence="4 5" key="1">
    <citation type="submission" date="2019-12" db="EMBL/GenBank/DDBJ databases">
        <title>Sporaefaciens musculi gen. nov., sp. nov., a novel bacterium isolated from the caecum of an obese mouse.</title>
        <authorList>
            <person name="Rasmussen T.S."/>
            <person name="Streidl T."/>
            <person name="Hitch T.C.A."/>
            <person name="Wortmann E."/>
            <person name="Deptula P."/>
            <person name="Hansen M."/>
            <person name="Nielsen D.S."/>
            <person name="Clavel T."/>
            <person name="Vogensen F.K."/>
        </authorList>
    </citation>
    <scope>NUCLEOTIDE SEQUENCE [LARGE SCALE GENOMIC DNA]</scope>
    <source>
        <strain evidence="4 5">WCA-9-b2</strain>
    </source>
</reference>
<dbReference type="SUPFAM" id="SSF51735">
    <property type="entry name" value="NAD(P)-binding Rossmann-fold domains"/>
    <property type="match status" value="1"/>
</dbReference>
<organism evidence="4 5">
    <name type="scientific">Sporofaciens musculi</name>
    <dbReference type="NCBI Taxonomy" id="2681861"/>
    <lineage>
        <taxon>Bacteria</taxon>
        <taxon>Bacillati</taxon>
        <taxon>Bacillota</taxon>
        <taxon>Clostridia</taxon>
        <taxon>Lachnospirales</taxon>
        <taxon>Lachnospiraceae</taxon>
        <taxon>Sporofaciens</taxon>
    </lineage>
</organism>
<dbReference type="Proteomes" id="UP000460412">
    <property type="component" value="Unassembled WGS sequence"/>
</dbReference>
<keyword evidence="5" id="KW-1185">Reference proteome</keyword>
<keyword evidence="2" id="KW-0560">Oxidoreductase</keyword>
<dbReference type="Pfam" id="PF13561">
    <property type="entry name" value="adh_short_C2"/>
    <property type="match status" value="1"/>
</dbReference>
<evidence type="ECO:0000256" key="1">
    <source>
        <dbReference type="ARBA" id="ARBA00006484"/>
    </source>
</evidence>
<feature type="domain" description="Ketoreductase" evidence="3">
    <location>
        <begin position="9"/>
        <end position="189"/>
    </location>
</feature>
<evidence type="ECO:0000259" key="3">
    <source>
        <dbReference type="SMART" id="SM00822"/>
    </source>
</evidence>
<dbReference type="PANTHER" id="PTHR42760">
    <property type="entry name" value="SHORT-CHAIN DEHYDROGENASES/REDUCTASES FAMILY MEMBER"/>
    <property type="match status" value="1"/>
</dbReference>
<dbReference type="InterPro" id="IPR020904">
    <property type="entry name" value="Sc_DH/Rdtase_CS"/>
</dbReference>
<evidence type="ECO:0000256" key="2">
    <source>
        <dbReference type="ARBA" id="ARBA00023002"/>
    </source>
</evidence>
<dbReference type="EMBL" id="WUQX01000001">
    <property type="protein sequence ID" value="MXP74437.1"/>
    <property type="molecule type" value="Genomic_DNA"/>
</dbReference>
<comment type="caution">
    <text evidence="4">The sequence shown here is derived from an EMBL/GenBank/DDBJ whole genome shotgun (WGS) entry which is preliminary data.</text>
</comment>
<gene>
    <name evidence="4" type="ORF">GN277_03065</name>
</gene>
<dbReference type="FunFam" id="3.40.50.720:FF:000084">
    <property type="entry name" value="Short-chain dehydrogenase reductase"/>
    <property type="match status" value="1"/>
</dbReference>
<dbReference type="InterPro" id="IPR002347">
    <property type="entry name" value="SDR_fam"/>
</dbReference>
<dbReference type="InterPro" id="IPR036291">
    <property type="entry name" value="NAD(P)-bd_dom_sf"/>
</dbReference>
<dbReference type="PRINTS" id="PR00081">
    <property type="entry name" value="GDHRDH"/>
</dbReference>
<dbReference type="PRINTS" id="PR00080">
    <property type="entry name" value="SDRFAMILY"/>
</dbReference>
<dbReference type="RefSeq" id="WP_159749742.1">
    <property type="nucleotide sequence ID" value="NZ_CASSPE010000001.1"/>
</dbReference>
<dbReference type="AlphaFoldDB" id="A0A7X3MDR8"/>